<name>K2JY76_9PROT</name>
<dbReference type="InterPro" id="IPR010331">
    <property type="entry name" value="ExoD"/>
</dbReference>
<dbReference type="PANTHER" id="PTHR41795">
    <property type="entry name" value="EXOPOLYSACCHARIDE SYNTHESIS PROTEIN"/>
    <property type="match status" value="1"/>
</dbReference>
<sequence length="219" mass="23729">MTTSISAEGARQTNRRVEKRTDTEADTPNSVGDLLDRLEQSARSGEDLSIDSFLETAGHRFSGPLFLIPGLIALSPLSGIPLVPSFLGVTVALISVQLILGCQQLWFPAGMRSTTLEADRVRRLVRFLRKPGRFLDRITRPRLTWMTRGLAVRLAAVICLLTALSMPVLEILPFTATLAGAVISCFGLALTTRDGLLMVFALIFFGGLMALGANFLILG</sequence>
<keyword evidence="2" id="KW-0472">Membrane</keyword>
<keyword evidence="2" id="KW-1133">Transmembrane helix</keyword>
<evidence type="ECO:0000256" key="2">
    <source>
        <dbReference type="SAM" id="Phobius"/>
    </source>
</evidence>
<keyword evidence="2" id="KW-0812">Transmembrane</keyword>
<feature type="transmembrane region" description="Helical" evidence="2">
    <location>
        <begin position="145"/>
        <end position="165"/>
    </location>
</feature>
<dbReference type="EMBL" id="AMRL01000012">
    <property type="protein sequence ID" value="EKE75259.1"/>
    <property type="molecule type" value="Genomic_DNA"/>
</dbReference>
<evidence type="ECO:0000313" key="3">
    <source>
        <dbReference type="EMBL" id="EKE75259.1"/>
    </source>
</evidence>
<dbReference type="Pfam" id="PF06055">
    <property type="entry name" value="ExoD"/>
    <property type="match status" value="1"/>
</dbReference>
<gene>
    <name evidence="3" type="ORF">P24_10395</name>
</gene>
<dbReference type="eggNOG" id="COG3932">
    <property type="taxonomic scope" value="Bacteria"/>
</dbReference>
<keyword evidence="4" id="KW-1185">Reference proteome</keyword>
<dbReference type="AlphaFoldDB" id="K2JY76"/>
<protein>
    <submittedName>
        <fullName evidence="3">ABC transporter permease</fullName>
    </submittedName>
</protein>
<accession>K2JY76</accession>
<dbReference type="PIRSF" id="PIRSF033239">
    <property type="entry name" value="ExoD"/>
    <property type="match status" value="1"/>
</dbReference>
<evidence type="ECO:0000313" key="4">
    <source>
        <dbReference type="Proteomes" id="UP000006746"/>
    </source>
</evidence>
<dbReference type="STRING" id="1207063.P24_10395"/>
<reference evidence="3 4" key="1">
    <citation type="journal article" date="2012" name="J. Bacteriol.">
        <title>Genome Sequence of Oceanibaculum indicum Type Strain P24.</title>
        <authorList>
            <person name="Lai Q."/>
            <person name="Shao Z."/>
        </authorList>
    </citation>
    <scope>NUCLEOTIDE SEQUENCE [LARGE SCALE GENOMIC DNA]</scope>
    <source>
        <strain evidence="3 4">P24</strain>
    </source>
</reference>
<feature type="transmembrane region" description="Helical" evidence="2">
    <location>
        <begin position="197"/>
        <end position="218"/>
    </location>
</feature>
<feature type="transmembrane region" description="Helical" evidence="2">
    <location>
        <begin position="171"/>
        <end position="190"/>
    </location>
</feature>
<dbReference type="PANTHER" id="PTHR41795:SF1">
    <property type="entry name" value="EXOPOLYSACCHARIDE SYNTHESIS PROTEIN"/>
    <property type="match status" value="1"/>
</dbReference>
<dbReference type="RefSeq" id="WP_008944685.1">
    <property type="nucleotide sequence ID" value="NZ_AMRL01000012.1"/>
</dbReference>
<comment type="caution">
    <text evidence="3">The sequence shown here is derived from an EMBL/GenBank/DDBJ whole genome shotgun (WGS) entry which is preliminary data.</text>
</comment>
<feature type="transmembrane region" description="Helical" evidence="2">
    <location>
        <begin position="86"/>
        <end position="107"/>
    </location>
</feature>
<feature type="region of interest" description="Disordered" evidence="1">
    <location>
        <begin position="1"/>
        <end position="33"/>
    </location>
</feature>
<evidence type="ECO:0000256" key="1">
    <source>
        <dbReference type="SAM" id="MobiDB-lite"/>
    </source>
</evidence>
<dbReference type="Proteomes" id="UP000006746">
    <property type="component" value="Unassembled WGS sequence"/>
</dbReference>
<proteinExistence type="predicted"/>
<organism evidence="3 4">
    <name type="scientific">Oceanibaculum indicum P24</name>
    <dbReference type="NCBI Taxonomy" id="1207063"/>
    <lineage>
        <taxon>Bacteria</taxon>
        <taxon>Pseudomonadati</taxon>
        <taxon>Pseudomonadota</taxon>
        <taxon>Alphaproteobacteria</taxon>
        <taxon>Rhodospirillales</taxon>
        <taxon>Oceanibaculaceae</taxon>
        <taxon>Oceanibaculum</taxon>
    </lineage>
</organism>